<dbReference type="InterPro" id="IPR006598">
    <property type="entry name" value="CAP10"/>
</dbReference>
<evidence type="ECO:0000313" key="5">
    <source>
        <dbReference type="Proteomes" id="UP000001058"/>
    </source>
</evidence>
<evidence type="ECO:0000259" key="3">
    <source>
        <dbReference type="SMART" id="SM00672"/>
    </source>
</evidence>
<evidence type="ECO:0000256" key="2">
    <source>
        <dbReference type="ARBA" id="ARBA00022679"/>
    </source>
</evidence>
<feature type="domain" description="Glycosyl transferase CAP10" evidence="3">
    <location>
        <begin position="232"/>
        <end position="463"/>
    </location>
</feature>
<dbReference type="InParanoid" id="D8TQJ4"/>
<dbReference type="OrthoDB" id="2012775at2759"/>
<accession>D8TQJ4</accession>
<evidence type="ECO:0000313" key="4">
    <source>
        <dbReference type="EMBL" id="EFJ50044.1"/>
    </source>
</evidence>
<dbReference type="SMART" id="SM00672">
    <property type="entry name" value="CAP10"/>
    <property type="match status" value="1"/>
</dbReference>
<gene>
    <name evidence="4" type="ORF">VOLCADRAFT_89007</name>
</gene>
<dbReference type="AlphaFoldDB" id="D8TQJ4"/>
<keyword evidence="5" id="KW-1185">Reference proteome</keyword>
<organism evidence="5">
    <name type="scientific">Volvox carteri f. nagariensis</name>
    <dbReference type="NCBI Taxonomy" id="3068"/>
    <lineage>
        <taxon>Eukaryota</taxon>
        <taxon>Viridiplantae</taxon>
        <taxon>Chlorophyta</taxon>
        <taxon>core chlorophytes</taxon>
        <taxon>Chlorophyceae</taxon>
        <taxon>CS clade</taxon>
        <taxon>Chlamydomonadales</taxon>
        <taxon>Volvocaceae</taxon>
        <taxon>Volvox</taxon>
    </lineage>
</organism>
<reference evidence="4 5" key="1">
    <citation type="journal article" date="2010" name="Science">
        <title>Genomic analysis of organismal complexity in the multicellular green alga Volvox carteri.</title>
        <authorList>
            <person name="Prochnik S.E."/>
            <person name="Umen J."/>
            <person name="Nedelcu A.M."/>
            <person name="Hallmann A."/>
            <person name="Miller S.M."/>
            <person name="Nishii I."/>
            <person name="Ferris P."/>
            <person name="Kuo A."/>
            <person name="Mitros T."/>
            <person name="Fritz-Laylin L.K."/>
            <person name="Hellsten U."/>
            <person name="Chapman J."/>
            <person name="Simakov O."/>
            <person name="Rensing S.A."/>
            <person name="Terry A."/>
            <person name="Pangilinan J."/>
            <person name="Kapitonov V."/>
            <person name="Jurka J."/>
            <person name="Salamov A."/>
            <person name="Shapiro H."/>
            <person name="Schmutz J."/>
            <person name="Grimwood J."/>
            <person name="Lindquist E."/>
            <person name="Lucas S."/>
            <person name="Grigoriev I.V."/>
            <person name="Schmitt R."/>
            <person name="Kirk D."/>
            <person name="Rokhsar D.S."/>
        </authorList>
    </citation>
    <scope>NUCLEOTIDE SEQUENCE [LARGE SCALE GENOMIC DNA]</scope>
    <source>
        <strain evidence="5">f. Nagariensis / Eve</strain>
    </source>
</reference>
<dbReference type="RefSeq" id="XP_002948664.1">
    <property type="nucleotide sequence ID" value="XM_002948618.1"/>
</dbReference>
<comment type="similarity">
    <text evidence="1">Belongs to the glycosyltransferase 90 family.</text>
</comment>
<dbReference type="PANTHER" id="PTHR12203">
    <property type="entry name" value="KDEL LYS-ASP-GLU-LEU CONTAINING - RELATED"/>
    <property type="match status" value="1"/>
</dbReference>
<dbReference type="Pfam" id="PF05686">
    <property type="entry name" value="Glyco_transf_90"/>
    <property type="match status" value="1"/>
</dbReference>
<dbReference type="GO" id="GO:0016740">
    <property type="term" value="F:transferase activity"/>
    <property type="evidence" value="ECO:0007669"/>
    <property type="project" value="UniProtKB-KW"/>
</dbReference>
<sequence>MYRCTWQQATCPREGPGGRAYFPCSFGGADALRQPSGCRRCIPPADYHQDWPPEHEIPTLYKKSSTGQHRLAAPQLVVTHSTLHRFSLHKYLAGFVLCVSWGNGAVAAAQQIPDGEGTPQVTTEVQGLTRATTDDMMREIYKDNIDADFVPWRNRTYSVRLLHEMISKLRARPHPGPYLTVIVVKNGRVYDLPLEANYGKNRVAANRVRGLVECLNNESSSSSSPFWGVVPPDTVFLITMRDHPFCPRRGHSCKVPVFSIIKRWNATTNTSHELDVLLPQFIHVYDSMAFYPWKQKYDKALMRAAIKGRMSANSTREWLTELQRRGHPGAAQMLDTGITQNDQKKRFKTKLVPEISMHEHARWKYLLATDGTTASSRLGKLLVTNSVVLKEDSVWIEYYYRSLVPNVHYVPFNKDNVLQVLKQLRSDAPRCHRTAAAAQHFAFTFLSQRSKTLYVRQALRQYNSLIPDMSDFMEVLRIAPGALERPLTLDGLLEQMSAFVASRTGGG</sequence>
<proteinExistence type="inferred from homology"/>
<dbReference type="GeneID" id="9623489"/>
<dbReference type="InterPro" id="IPR051091">
    <property type="entry name" value="O-Glucosyltr/Glycosyltrsf_90"/>
</dbReference>
<protein>
    <recommendedName>
        <fullName evidence="3">Glycosyl transferase CAP10 domain-containing protein</fullName>
    </recommendedName>
</protein>
<keyword evidence="2" id="KW-0808">Transferase</keyword>
<dbReference type="eggNOG" id="KOG2458">
    <property type="taxonomic scope" value="Eukaryota"/>
</dbReference>
<dbReference type="KEGG" id="vcn:VOLCADRAFT_89007"/>
<dbReference type="PANTHER" id="PTHR12203:SF35">
    <property type="entry name" value="PROTEIN O-GLUCOSYLTRANSFERASE 1"/>
    <property type="match status" value="1"/>
</dbReference>
<name>D8TQJ4_VOLCA</name>
<dbReference type="Proteomes" id="UP000001058">
    <property type="component" value="Unassembled WGS sequence"/>
</dbReference>
<dbReference type="EMBL" id="GL378332">
    <property type="protein sequence ID" value="EFJ50044.1"/>
    <property type="molecule type" value="Genomic_DNA"/>
</dbReference>
<evidence type="ECO:0000256" key="1">
    <source>
        <dbReference type="ARBA" id="ARBA00010118"/>
    </source>
</evidence>